<evidence type="ECO:0000313" key="7">
    <source>
        <dbReference type="EMBL" id="MBW0560980.1"/>
    </source>
</evidence>
<dbReference type="GO" id="GO:0003676">
    <property type="term" value="F:nucleic acid binding"/>
    <property type="evidence" value="ECO:0007669"/>
    <property type="project" value="InterPro"/>
</dbReference>
<dbReference type="SUPFAM" id="SSF57756">
    <property type="entry name" value="Retrovirus zinc finger-like domains"/>
    <property type="match status" value="1"/>
</dbReference>
<dbReference type="AlphaFoldDB" id="A0A9Q3JG42"/>
<keyword evidence="2" id="KW-0645">Protease</keyword>
<dbReference type="Pfam" id="PF00078">
    <property type="entry name" value="RVT_1"/>
    <property type="match status" value="1"/>
</dbReference>
<dbReference type="GO" id="GO:0006508">
    <property type="term" value="P:proteolysis"/>
    <property type="evidence" value="ECO:0007669"/>
    <property type="project" value="UniProtKB-KW"/>
</dbReference>
<gene>
    <name evidence="7" type="ORF">O181_100695</name>
</gene>
<dbReference type="Gene3D" id="3.10.10.10">
    <property type="entry name" value="HIV Type 1 Reverse Transcriptase, subunit A, domain 1"/>
    <property type="match status" value="1"/>
</dbReference>
<dbReference type="PANTHER" id="PTHR37984">
    <property type="entry name" value="PROTEIN CBG26694"/>
    <property type="match status" value="1"/>
</dbReference>
<dbReference type="GO" id="GO:0004190">
    <property type="term" value="F:aspartic-type endopeptidase activity"/>
    <property type="evidence" value="ECO:0007669"/>
    <property type="project" value="UniProtKB-KW"/>
</dbReference>
<dbReference type="InterPro" id="IPR050951">
    <property type="entry name" value="Retrovirus_Pol_polyprotein"/>
</dbReference>
<sequence length="718" mass="83196">MSFENEKYSVDKDPYEWFLRQSKRLKAIHPQMNTQMRNHKLLTQMPGELEYEVECRCNQNCTLDEIADTLQDVRKITNIGKFTPYRSSSFKEKQPFRVEFKDKPKERVEEVAKKKNSCHNCRSPDHYANNCPKAKKKVYAIEKVPEEELPTEDSDLDSMGDAIREQSDEDKDPREEFLVEYQEETPLEIQDIQLEAGMPQETAKKNLCKQTQDAKTFLVTPTKGMAYIHGTATKITVCIDNAQHPFISDSGAHCSIVARNYLDNHFPNWENQPLPTKAKNFKSSSGKMTSIGTIIKEIIIPHRKGNIRLNPEFVVLDDAHIQGFLLGTDYKRIEGHFSTTLTSKQKLSLLKILRKNRQAFDIGEEPLGKIRGHDIELYLDVERPYPPMLRRPPYPASLETRKEIEKHINELLDMDVIRKIGHNEIVEITTPVLITWHDGKSSLCGYFRALNNYTKADRYPTLRIPHALDKLAKAKYITKMDCMKGFHQNGVKPNSMKLLRIICHMGIYEYTRMPFGIKNAQAHFQRMMDTIFQEEILEGWMVVYINDIIIYSEKWEDNLQYIDRVLKLLALGHKVSGLSLAIEQSKLAEVLQKPVPRNIKEMQSFLGFSSYYRNHIKKLSHITSSLYNLCLKDVVFEITKERRDPYGRIKYELKNAPVLILPDFELPFKLYIDEACSQELGASLHQRQIVDGEPREGVICYISRQLKDLEANFGATHT</sequence>
<dbReference type="Pfam" id="PF17919">
    <property type="entry name" value="RT_RNaseH_2"/>
    <property type="match status" value="1"/>
</dbReference>
<dbReference type="GO" id="GO:0008270">
    <property type="term" value="F:zinc ion binding"/>
    <property type="evidence" value="ECO:0007669"/>
    <property type="project" value="InterPro"/>
</dbReference>
<dbReference type="InterPro" id="IPR000477">
    <property type="entry name" value="RT_dom"/>
</dbReference>
<feature type="domain" description="Reverse transcriptase" evidence="5">
    <location>
        <begin position="445"/>
        <end position="587"/>
    </location>
</feature>
<accession>A0A9Q3JG42</accession>
<evidence type="ECO:0000313" key="8">
    <source>
        <dbReference type="Proteomes" id="UP000765509"/>
    </source>
</evidence>
<proteinExistence type="predicted"/>
<dbReference type="Proteomes" id="UP000765509">
    <property type="component" value="Unassembled WGS sequence"/>
</dbReference>
<evidence type="ECO:0008006" key="9">
    <source>
        <dbReference type="Google" id="ProtNLM"/>
    </source>
</evidence>
<evidence type="ECO:0000256" key="4">
    <source>
        <dbReference type="ARBA" id="ARBA00023268"/>
    </source>
</evidence>
<dbReference type="Gene3D" id="3.30.70.270">
    <property type="match status" value="2"/>
</dbReference>
<dbReference type="InterPro" id="IPR043128">
    <property type="entry name" value="Rev_trsase/Diguanyl_cyclase"/>
</dbReference>
<reference evidence="7" key="1">
    <citation type="submission" date="2021-03" db="EMBL/GenBank/DDBJ databases">
        <title>Draft genome sequence of rust myrtle Austropuccinia psidii MF-1, a brazilian biotype.</title>
        <authorList>
            <person name="Quecine M.C."/>
            <person name="Pachon D.M.R."/>
            <person name="Bonatelli M.L."/>
            <person name="Correr F.H."/>
            <person name="Franceschini L.M."/>
            <person name="Leite T.F."/>
            <person name="Margarido G.R.A."/>
            <person name="Almeida C.A."/>
            <person name="Ferrarezi J.A."/>
            <person name="Labate C.A."/>
        </authorList>
    </citation>
    <scope>NUCLEOTIDE SEQUENCE</scope>
    <source>
        <strain evidence="7">MF-1</strain>
    </source>
</reference>
<feature type="domain" description="Reverse transcriptase/retrotransposon-derived protein RNase H-like" evidence="6">
    <location>
        <begin position="639"/>
        <end position="716"/>
    </location>
</feature>
<dbReference type="CDD" id="cd01647">
    <property type="entry name" value="RT_LTR"/>
    <property type="match status" value="1"/>
</dbReference>
<keyword evidence="3" id="KW-0378">Hydrolase</keyword>
<evidence type="ECO:0000259" key="5">
    <source>
        <dbReference type="Pfam" id="PF00078"/>
    </source>
</evidence>
<dbReference type="GO" id="GO:0006397">
    <property type="term" value="P:mRNA processing"/>
    <property type="evidence" value="ECO:0007669"/>
    <property type="project" value="UniProtKB-KW"/>
</dbReference>
<comment type="caution">
    <text evidence="7">The sequence shown here is derived from an EMBL/GenBank/DDBJ whole genome shotgun (WGS) entry which is preliminary data.</text>
</comment>
<organism evidence="7 8">
    <name type="scientific">Austropuccinia psidii MF-1</name>
    <dbReference type="NCBI Taxonomy" id="1389203"/>
    <lineage>
        <taxon>Eukaryota</taxon>
        <taxon>Fungi</taxon>
        <taxon>Dikarya</taxon>
        <taxon>Basidiomycota</taxon>
        <taxon>Pucciniomycotina</taxon>
        <taxon>Pucciniomycetes</taxon>
        <taxon>Pucciniales</taxon>
        <taxon>Sphaerophragmiaceae</taxon>
        <taxon>Austropuccinia</taxon>
    </lineage>
</organism>
<keyword evidence="3" id="KW-0064">Aspartyl protease</keyword>
<evidence type="ECO:0000259" key="6">
    <source>
        <dbReference type="Pfam" id="PF17919"/>
    </source>
</evidence>
<dbReference type="InterPro" id="IPR043502">
    <property type="entry name" value="DNA/RNA_pol_sf"/>
</dbReference>
<keyword evidence="4" id="KW-0511">Multifunctional enzyme</keyword>
<dbReference type="SUPFAM" id="SSF56672">
    <property type="entry name" value="DNA/RNA polymerases"/>
    <property type="match status" value="1"/>
</dbReference>
<name>A0A9Q3JG42_9BASI</name>
<dbReference type="InterPro" id="IPR036875">
    <property type="entry name" value="Znf_CCHC_sf"/>
</dbReference>
<dbReference type="InterPro" id="IPR041577">
    <property type="entry name" value="RT_RNaseH_2"/>
</dbReference>
<dbReference type="FunFam" id="3.30.70.270:FF:000020">
    <property type="entry name" value="Transposon Tf2-6 polyprotein-like Protein"/>
    <property type="match status" value="1"/>
</dbReference>
<protein>
    <recommendedName>
        <fullName evidence="9">Reverse transcriptase domain-containing protein</fullName>
    </recommendedName>
</protein>
<evidence type="ECO:0000256" key="2">
    <source>
        <dbReference type="ARBA" id="ARBA00022670"/>
    </source>
</evidence>
<dbReference type="PANTHER" id="PTHR37984:SF5">
    <property type="entry name" value="PROTEIN NYNRIN-LIKE"/>
    <property type="match status" value="1"/>
</dbReference>
<evidence type="ECO:0000256" key="3">
    <source>
        <dbReference type="ARBA" id="ARBA00022750"/>
    </source>
</evidence>
<dbReference type="EMBL" id="AVOT02070350">
    <property type="protein sequence ID" value="MBW0560980.1"/>
    <property type="molecule type" value="Genomic_DNA"/>
</dbReference>
<dbReference type="Gene3D" id="4.10.60.10">
    <property type="entry name" value="Zinc finger, CCHC-type"/>
    <property type="match status" value="1"/>
</dbReference>
<keyword evidence="1" id="KW-0507">mRNA processing</keyword>
<evidence type="ECO:0000256" key="1">
    <source>
        <dbReference type="ARBA" id="ARBA00022664"/>
    </source>
</evidence>
<keyword evidence="8" id="KW-1185">Reference proteome</keyword>